<name>A0A5N6RWK3_9ROSI</name>
<accession>A0A5N6RWK3</accession>
<dbReference type="OrthoDB" id="1072226at2759"/>
<proteinExistence type="predicted"/>
<dbReference type="EMBL" id="CM017328">
    <property type="protein sequence ID" value="KAE8125613.1"/>
    <property type="molecule type" value="Genomic_DNA"/>
</dbReference>
<sequence>MAVSLACFTPSDSAGFSLKLIPRFSPESPLYPGNLSQSERIQKMVEISHARANYLVPEIPLLWIPKTSISRCMKPVPSTLQNFLLEPHKSLSIYSLMVVVASSGHSAFLA</sequence>
<protein>
    <submittedName>
        <fullName evidence="1">Uncharacterized protein</fullName>
    </submittedName>
</protein>
<reference evidence="1 2" key="1">
    <citation type="submission" date="2019-06" db="EMBL/GenBank/DDBJ databases">
        <title>A chromosomal-level reference genome of Carpinus fangiana (Coryloideae, Betulaceae).</title>
        <authorList>
            <person name="Yang X."/>
            <person name="Wang Z."/>
            <person name="Zhang L."/>
            <person name="Hao G."/>
            <person name="Liu J."/>
            <person name="Yang Y."/>
        </authorList>
    </citation>
    <scope>NUCLEOTIDE SEQUENCE [LARGE SCALE GENOMIC DNA]</scope>
    <source>
        <strain evidence="1">Cfa_2016G</strain>
        <tissue evidence="1">Leaf</tissue>
    </source>
</reference>
<dbReference type="Proteomes" id="UP000327013">
    <property type="component" value="Chromosome 8"/>
</dbReference>
<organism evidence="1 2">
    <name type="scientific">Carpinus fangiana</name>
    <dbReference type="NCBI Taxonomy" id="176857"/>
    <lineage>
        <taxon>Eukaryota</taxon>
        <taxon>Viridiplantae</taxon>
        <taxon>Streptophyta</taxon>
        <taxon>Embryophyta</taxon>
        <taxon>Tracheophyta</taxon>
        <taxon>Spermatophyta</taxon>
        <taxon>Magnoliopsida</taxon>
        <taxon>eudicotyledons</taxon>
        <taxon>Gunneridae</taxon>
        <taxon>Pentapetalae</taxon>
        <taxon>rosids</taxon>
        <taxon>fabids</taxon>
        <taxon>Fagales</taxon>
        <taxon>Betulaceae</taxon>
        <taxon>Carpinus</taxon>
    </lineage>
</organism>
<keyword evidence="2" id="KW-1185">Reference proteome</keyword>
<dbReference type="AlphaFoldDB" id="A0A5N6RWK3"/>
<gene>
    <name evidence="1" type="ORF">FH972_020396</name>
</gene>
<evidence type="ECO:0000313" key="2">
    <source>
        <dbReference type="Proteomes" id="UP000327013"/>
    </source>
</evidence>
<evidence type="ECO:0000313" key="1">
    <source>
        <dbReference type="EMBL" id="KAE8125613.1"/>
    </source>
</evidence>